<comment type="caution">
    <text evidence="1">The sequence shown here is derived from an EMBL/GenBank/DDBJ whole genome shotgun (WGS) entry which is preliminary data.</text>
</comment>
<evidence type="ECO:0000313" key="2">
    <source>
        <dbReference type="Proteomes" id="UP001075354"/>
    </source>
</evidence>
<reference evidence="1" key="1">
    <citation type="submission" date="2022-12" db="EMBL/GenBank/DDBJ databases">
        <title>Chromosome-level genome assembly of the bean flower thrips Megalurothrips usitatus.</title>
        <authorList>
            <person name="Ma L."/>
            <person name="Liu Q."/>
            <person name="Li H."/>
            <person name="Cai W."/>
        </authorList>
    </citation>
    <scope>NUCLEOTIDE SEQUENCE</scope>
    <source>
        <strain evidence="1">Cailab_2022a</strain>
    </source>
</reference>
<dbReference type="Proteomes" id="UP001075354">
    <property type="component" value="Chromosome 15"/>
</dbReference>
<protein>
    <submittedName>
        <fullName evidence="1">Uncharacterized protein</fullName>
    </submittedName>
</protein>
<dbReference type="AlphaFoldDB" id="A0AAV7X9B9"/>
<dbReference type="EMBL" id="JAPTSV010000015">
    <property type="protein sequence ID" value="KAJ1520095.1"/>
    <property type="molecule type" value="Genomic_DNA"/>
</dbReference>
<keyword evidence="2" id="KW-1185">Reference proteome</keyword>
<evidence type="ECO:0000313" key="1">
    <source>
        <dbReference type="EMBL" id="KAJ1520095.1"/>
    </source>
</evidence>
<gene>
    <name evidence="1" type="ORF">ONE63_004317</name>
</gene>
<organism evidence="1 2">
    <name type="scientific">Megalurothrips usitatus</name>
    <name type="common">bean blossom thrips</name>
    <dbReference type="NCBI Taxonomy" id="439358"/>
    <lineage>
        <taxon>Eukaryota</taxon>
        <taxon>Metazoa</taxon>
        <taxon>Ecdysozoa</taxon>
        <taxon>Arthropoda</taxon>
        <taxon>Hexapoda</taxon>
        <taxon>Insecta</taxon>
        <taxon>Pterygota</taxon>
        <taxon>Neoptera</taxon>
        <taxon>Paraneoptera</taxon>
        <taxon>Thysanoptera</taxon>
        <taxon>Terebrantia</taxon>
        <taxon>Thripoidea</taxon>
        <taxon>Thripidae</taxon>
        <taxon>Megalurothrips</taxon>
    </lineage>
</organism>
<sequence>MDSCLSAWNSSSSSLSKDFGAEKSLSACVHHRMDSSWKSWSACYSKDFESTTGPYHQKPSTCQCGLAESRVKRSGDRQPCSV</sequence>
<accession>A0AAV7X9B9</accession>
<name>A0AAV7X9B9_9NEOP</name>
<proteinExistence type="predicted"/>